<dbReference type="PANTHER" id="PTHR44196">
    <property type="entry name" value="DEHYDROGENASE/REDUCTASE SDR FAMILY MEMBER 7B"/>
    <property type="match status" value="1"/>
</dbReference>
<dbReference type="Pfam" id="PF00106">
    <property type="entry name" value="adh_short"/>
    <property type="match status" value="1"/>
</dbReference>
<gene>
    <name evidence="5" type="ORF">J2S03_001492</name>
</gene>
<name>A0ABT9XHI2_9BACL</name>
<dbReference type="GO" id="GO:0004316">
    <property type="term" value="F:3-oxoacyl-[acyl-carrier-protein] reductase (NADPH) activity"/>
    <property type="evidence" value="ECO:0007669"/>
    <property type="project" value="UniProtKB-EC"/>
</dbReference>
<dbReference type="Gene3D" id="3.40.50.720">
    <property type="entry name" value="NAD(P)-binding Rossmann-like Domain"/>
    <property type="match status" value="1"/>
</dbReference>
<keyword evidence="6" id="KW-1185">Reference proteome</keyword>
<reference evidence="5 6" key="1">
    <citation type="submission" date="2023-07" db="EMBL/GenBank/DDBJ databases">
        <title>Genomic Encyclopedia of Type Strains, Phase IV (KMG-IV): sequencing the most valuable type-strain genomes for metagenomic binning, comparative biology and taxonomic classification.</title>
        <authorList>
            <person name="Goeker M."/>
        </authorList>
    </citation>
    <scope>NUCLEOTIDE SEQUENCE [LARGE SCALE GENOMIC DNA]</scope>
    <source>
        <strain evidence="5 6">DSM 4006</strain>
    </source>
</reference>
<dbReference type="InterPro" id="IPR002347">
    <property type="entry name" value="SDR_fam"/>
</dbReference>
<dbReference type="PRINTS" id="PR00081">
    <property type="entry name" value="GDHRDH"/>
</dbReference>
<organism evidence="5 6">
    <name type="scientific">Alicyclobacillus cycloheptanicus</name>
    <dbReference type="NCBI Taxonomy" id="1457"/>
    <lineage>
        <taxon>Bacteria</taxon>
        <taxon>Bacillati</taxon>
        <taxon>Bacillota</taxon>
        <taxon>Bacilli</taxon>
        <taxon>Bacillales</taxon>
        <taxon>Alicyclobacillaceae</taxon>
        <taxon>Alicyclobacillus</taxon>
    </lineage>
</organism>
<accession>A0ABT9XHI2</accession>
<dbReference type="PRINTS" id="PR00080">
    <property type="entry name" value="SDRFAMILY"/>
</dbReference>
<dbReference type="EC" id="1.1.1.100" evidence="5"/>
<keyword evidence="2 5" id="KW-0560">Oxidoreductase</keyword>
<dbReference type="EMBL" id="JAUSTP010000009">
    <property type="protein sequence ID" value="MDQ0189647.1"/>
    <property type="molecule type" value="Genomic_DNA"/>
</dbReference>
<evidence type="ECO:0000256" key="1">
    <source>
        <dbReference type="ARBA" id="ARBA00006484"/>
    </source>
</evidence>
<dbReference type="PROSITE" id="PS00061">
    <property type="entry name" value="ADH_SHORT"/>
    <property type="match status" value="1"/>
</dbReference>
<evidence type="ECO:0000256" key="2">
    <source>
        <dbReference type="ARBA" id="ARBA00023002"/>
    </source>
</evidence>
<dbReference type="SUPFAM" id="SSF51735">
    <property type="entry name" value="NAD(P)-binding Rossmann-fold domains"/>
    <property type="match status" value="1"/>
</dbReference>
<comment type="caution">
    <text evidence="5">The sequence shown here is derived from an EMBL/GenBank/DDBJ whole genome shotgun (WGS) entry which is preliminary data.</text>
</comment>
<dbReference type="CDD" id="cd05233">
    <property type="entry name" value="SDR_c"/>
    <property type="match status" value="1"/>
</dbReference>
<evidence type="ECO:0000259" key="4">
    <source>
        <dbReference type="SMART" id="SM00822"/>
    </source>
</evidence>
<protein>
    <submittedName>
        <fullName evidence="5">3-oxoacyl-[acyl-carrier protein] reductase</fullName>
        <ecNumber evidence="5">1.1.1.100</ecNumber>
    </submittedName>
</protein>
<evidence type="ECO:0000313" key="6">
    <source>
        <dbReference type="Proteomes" id="UP001232973"/>
    </source>
</evidence>
<dbReference type="PANTHER" id="PTHR44196:SF1">
    <property type="entry name" value="DEHYDROGENASE_REDUCTASE SDR FAMILY MEMBER 7B"/>
    <property type="match status" value="1"/>
</dbReference>
<dbReference type="RefSeq" id="WP_274454580.1">
    <property type="nucleotide sequence ID" value="NZ_CP067097.1"/>
</dbReference>
<comment type="similarity">
    <text evidence="1 3">Belongs to the short-chain dehydrogenases/reductases (SDR) family.</text>
</comment>
<dbReference type="InterPro" id="IPR020904">
    <property type="entry name" value="Sc_DH/Rdtase_CS"/>
</dbReference>
<dbReference type="Proteomes" id="UP001232973">
    <property type="component" value="Unassembled WGS sequence"/>
</dbReference>
<feature type="domain" description="Ketoreductase" evidence="4">
    <location>
        <begin position="6"/>
        <end position="186"/>
    </location>
</feature>
<dbReference type="SMART" id="SM00822">
    <property type="entry name" value="PKS_KR"/>
    <property type="match status" value="1"/>
</dbReference>
<dbReference type="InterPro" id="IPR036291">
    <property type="entry name" value="NAD(P)-bd_dom_sf"/>
</dbReference>
<sequence length="239" mass="25488">MSIAGKIALVTGAGKGIGRALALQLAAEGVHVGLLARTRRDLEAVADEVKTSSQVRVALAIADISNRQEVETAVTSITEELGPIDFLINNAGAAKFGTVVEMDPDEWERMVRVNLFGTYYVTRKVLPEMMARKTGSIINVSSTSGLRGAATTSAYSASKFGVMGFTESLMQEARKFNIRVTAVTPSTVNTEMAASLGLPIGAEDRMTQADDVAQLIVSILKLPQRAFVNQAGIWTTNPQ</sequence>
<evidence type="ECO:0000313" key="5">
    <source>
        <dbReference type="EMBL" id="MDQ0189647.1"/>
    </source>
</evidence>
<dbReference type="PIRSF" id="PIRSF000126">
    <property type="entry name" value="11-beta-HSD1"/>
    <property type="match status" value="1"/>
</dbReference>
<evidence type="ECO:0000256" key="3">
    <source>
        <dbReference type="RuleBase" id="RU000363"/>
    </source>
</evidence>
<dbReference type="InterPro" id="IPR057326">
    <property type="entry name" value="KR_dom"/>
</dbReference>
<proteinExistence type="inferred from homology"/>
<dbReference type="NCBIfam" id="NF005806">
    <property type="entry name" value="PRK07666.1"/>
    <property type="match status" value="1"/>
</dbReference>